<proteinExistence type="predicted"/>
<evidence type="ECO:0000259" key="4">
    <source>
        <dbReference type="Pfam" id="PF01555"/>
    </source>
</evidence>
<dbReference type="GO" id="GO:0008170">
    <property type="term" value="F:N-methyltransferase activity"/>
    <property type="evidence" value="ECO:0007669"/>
    <property type="project" value="InterPro"/>
</dbReference>
<dbReference type="GO" id="GO:0032259">
    <property type="term" value="P:methylation"/>
    <property type="evidence" value="ECO:0007669"/>
    <property type="project" value="UniProtKB-KW"/>
</dbReference>
<feature type="domain" description="DNA methylase N-4/N-6" evidence="4">
    <location>
        <begin position="20"/>
        <end position="255"/>
    </location>
</feature>
<dbReference type="PRINTS" id="PR00506">
    <property type="entry name" value="D21N6MTFRASE"/>
</dbReference>
<dbReference type="SUPFAM" id="SSF53335">
    <property type="entry name" value="S-adenosyl-L-methionine-dependent methyltransferases"/>
    <property type="match status" value="1"/>
</dbReference>
<dbReference type="InterPro" id="IPR002295">
    <property type="entry name" value="N4/N6-MTase_EcoPI_Mod-like"/>
</dbReference>
<accession>A0A7G9YXV3</accession>
<keyword evidence="2" id="KW-0808">Transferase</keyword>
<dbReference type="Pfam" id="PF01555">
    <property type="entry name" value="N6_N4_Mtase"/>
    <property type="match status" value="1"/>
</dbReference>
<dbReference type="InterPro" id="IPR002941">
    <property type="entry name" value="DNA_methylase_N4/N6"/>
</dbReference>
<dbReference type="Gene3D" id="3.40.50.150">
    <property type="entry name" value="Vaccinia Virus protein VP39"/>
    <property type="match status" value="1"/>
</dbReference>
<organism evidence="5">
    <name type="scientific">Candidatus Methanophagaceae archaeon ANME-1 ERB6</name>
    <dbReference type="NCBI Taxonomy" id="2759912"/>
    <lineage>
        <taxon>Archaea</taxon>
        <taxon>Methanobacteriati</taxon>
        <taxon>Methanobacteriota</taxon>
        <taxon>Stenosarchaea group</taxon>
        <taxon>Methanomicrobia</taxon>
        <taxon>Candidatus Methanophagales</taxon>
        <taxon>Candidatus Methanophagaceae</taxon>
    </lineage>
</organism>
<evidence type="ECO:0000256" key="1">
    <source>
        <dbReference type="ARBA" id="ARBA00022603"/>
    </source>
</evidence>
<evidence type="ECO:0000256" key="3">
    <source>
        <dbReference type="ARBA" id="ARBA00022691"/>
    </source>
</evidence>
<dbReference type="GO" id="GO:0003677">
    <property type="term" value="F:DNA binding"/>
    <property type="evidence" value="ECO:0007669"/>
    <property type="project" value="InterPro"/>
</dbReference>
<dbReference type="InterPro" id="IPR029063">
    <property type="entry name" value="SAM-dependent_MTases_sf"/>
</dbReference>
<name>A0A7G9YXV3_9EURY</name>
<evidence type="ECO:0000313" key="5">
    <source>
        <dbReference type="EMBL" id="QNO52837.1"/>
    </source>
</evidence>
<sequence>MKEPSVIERLAYKDIWAGGIDSYLDMLYPRLQLMKRLLAENGSIYVHVDWHIGHYVKIIMDEIFGKENFKNEVVWERTYNVGSSKSRIKGFANNHDTIFYYQKTESHKPNKIYSPYDKEYIRQHYRYEDEKGRYRLEVLATYSQETYNKLKGENRLVERATSKYPYYKQYLDDMPGVSLHDIWTGLYLGASTPERIYYPTQKPEKLLERIIKASSNEGDLIADFFPGSGTTLAVAEKLKRSWIGCDFSKVAIQITRNRLVNINAKPFLLENIGNYQRQMIYLHGGRIYEMQRIILKLYGATPRKDFQDMGMREAEDGITELVYVSYPDRPVTAKKVEELAERADRLDGSGYRRLVILGWDYEYNYEQILKQRKEASKEKWNVEVVSKIIPPEVYEYLKRAKNEEELEPLTGKIFFHEKPYLRLSMPEI</sequence>
<keyword evidence="1" id="KW-0489">Methyltransferase</keyword>
<keyword evidence="3" id="KW-0949">S-adenosyl-L-methionine</keyword>
<evidence type="ECO:0000256" key="2">
    <source>
        <dbReference type="ARBA" id="ARBA00022679"/>
    </source>
</evidence>
<dbReference type="EMBL" id="MT631522">
    <property type="protein sequence ID" value="QNO52837.1"/>
    <property type="molecule type" value="Genomic_DNA"/>
</dbReference>
<dbReference type="AlphaFoldDB" id="A0A7G9YXV3"/>
<gene>
    <name evidence="5" type="ORF">KPNLKIIH_00029</name>
</gene>
<reference evidence="5" key="1">
    <citation type="submission" date="2020-06" db="EMBL/GenBank/DDBJ databases">
        <title>Unique genomic features of the anaerobic methanotrophic archaea.</title>
        <authorList>
            <person name="Chadwick G.L."/>
            <person name="Skennerton C.T."/>
            <person name="Laso-Perez R."/>
            <person name="Leu A.O."/>
            <person name="Speth D.R."/>
            <person name="Yu H."/>
            <person name="Morgan-Lang C."/>
            <person name="Hatzenpichler R."/>
            <person name="Goudeau D."/>
            <person name="Malmstrom R."/>
            <person name="Brazelton W.J."/>
            <person name="Woyke T."/>
            <person name="Hallam S.J."/>
            <person name="Tyson G.W."/>
            <person name="Wegener G."/>
            <person name="Boetius A."/>
            <person name="Orphan V."/>
        </authorList>
    </citation>
    <scope>NUCLEOTIDE SEQUENCE</scope>
</reference>
<protein>
    <recommendedName>
        <fullName evidence="4">DNA methylase N-4/N-6 domain-containing protein</fullName>
    </recommendedName>
</protein>